<evidence type="ECO:0000313" key="4">
    <source>
        <dbReference type="Proteomes" id="UP000236527"/>
    </source>
</evidence>
<evidence type="ECO:0000313" key="3">
    <source>
        <dbReference type="EMBL" id="GBE93034.1"/>
    </source>
</evidence>
<dbReference type="EMBL" id="BDGE01000044">
    <property type="protein sequence ID" value="GBE93034.1"/>
    <property type="molecule type" value="Genomic_DNA"/>
</dbReference>
<sequence length="1232" mass="130810">MYTLNYQKRSLHRVLIHNKYVKSFFLHIKFNKIPSKLPIIFQQHQQKYLSQVKTLTAINIILGLYLIPAKVQAQNITPANDGTGTTVNTQDNNINISGGSLSSDKANLFHSFSKFGLDANQTANFLSQPSIQNILGRVTGGEASIINGIIRVSGGNSNLYLINPAGIIFGANSSLNVPASFTATTATRLGFGNNNWLNAVGTNDYSQLIGTPNSFAFDSSVASAIFNQGNLAVPSGNNLSLFGGTVVSPGTLSAPGGNITIAAVPGSSLLKLSMAGNPLSLEIQPLNATNNNLVSNSLPALLTGGGVGNASGLQIENGTVKLTGSGLNVSNGDVVTTNIIDPNAVTLKANAVTIQAIGNIKTQDITTTDSFTGLAGPVSLTAGGNITTQDITTNDRFTGLAGAVNLTAGGNITTDNIDASAFSRFETATAGAVNLTAGGNITTNNIDTSAALILGTANAGAVNLIADGNITVGSINTSARSIDVDQIEFINANSPNQAAMLLPNTPPFAQGGNVNLLANGTVRVLGEILDNGQPTGNSILTSAFTQPGAVTIQHDGGVNNVPFVVGDANLNGTAAAINVSKISIVGNEAATEKIIPDSDNSQISPTSPIHIFPVIPLGGRAEGTPSLISINSVNTPPTLTDNYSVINTRQNRPITFTFGSLNINTNDVNNDVSQIILDGILSGSVTFQDGTPVTSGTVLNPNTVLVYTPQRGSVGRVSAFTIKASDGVSESAPQSININITRQPIIIPPPNPETDNPQPNPETNNPPPLEPNNPLNPATNNLLNVDLTNVVDSETEEKKTASIPILEKNQSSLDAETDKDIFKIDARFTNQFARYLGTGTPPIKGIKEASEILVNIENATGVKPALIYVSFIPKTLKRDVLPEQKLTPQDDDVLELLVVTGKGEPIRKVVNVTRSQVLAMSKQFTNNVTQATLLNSYLTPATKLYNWLIAPLKYNLQARQINNLVFIVDAGLRTMPIAALYDGKQYLIENYSVGLMPSLSLTDTQYIDIKKSEVLGMGASQFMNQDPLPSVPSELTTITQKLWPGRVFLNEAFTLTNLKAQRQQKAFGIVHLATHGEFNSGAPNNSYIQLWDTQLRMDQIRQLGWNNPPVELVVLSACRTALGNEDAELGFAGFAVQAGTKSALASLWYVSDEGTLGLMTQFYEKLKQAPIKAEALRRAQVAMLKGQVRIEMGRLRTARGDVALPPVLLELGDRKLTHPYFWAAFTMIGNPW</sequence>
<gene>
    <name evidence="3" type="ORF">NCWK1_2794</name>
</gene>
<feature type="compositionally biased region" description="Pro residues" evidence="1">
    <location>
        <begin position="746"/>
        <end position="771"/>
    </location>
</feature>
<feature type="compositionally biased region" description="Low complexity" evidence="1">
    <location>
        <begin position="772"/>
        <end position="781"/>
    </location>
</feature>
<dbReference type="SMART" id="SM00912">
    <property type="entry name" value="Haemagg_act"/>
    <property type="match status" value="1"/>
</dbReference>
<evidence type="ECO:0000259" key="2">
    <source>
        <dbReference type="SMART" id="SM00912"/>
    </source>
</evidence>
<dbReference type="Pfam" id="PF05860">
    <property type="entry name" value="TPS"/>
    <property type="match status" value="1"/>
</dbReference>
<proteinExistence type="predicted"/>
<evidence type="ECO:0000256" key="1">
    <source>
        <dbReference type="SAM" id="MobiDB-lite"/>
    </source>
</evidence>
<dbReference type="Gene3D" id="2.160.20.10">
    <property type="entry name" value="Single-stranded right-handed beta-helix, Pectin lyase-like"/>
    <property type="match status" value="1"/>
</dbReference>
<reference evidence="4" key="1">
    <citation type="journal article" date="2018" name="Genome Announc.">
        <title>Draft Genome Sequence of the Nitrogen-Fixing and Hormogonia-Inducing Cyanobacterium Nostoc cycadae Strain WK-1, Isolated from the Coralloid Roots of Cycas revoluta.</title>
        <authorList>
            <person name="Kanesaki Y."/>
            <person name="Hirose M."/>
            <person name="Hirose Y."/>
            <person name="Fujisawa T."/>
            <person name="Nakamura Y."/>
            <person name="Watanabe S."/>
            <person name="Matsunaga S."/>
            <person name="Uchida H."/>
            <person name="Murakami A."/>
        </authorList>
    </citation>
    <scope>NUCLEOTIDE SEQUENCE [LARGE SCALE GENOMIC DNA]</scope>
    <source>
        <strain evidence="4">WK-1</strain>
    </source>
</reference>
<dbReference type="InterPro" id="IPR008638">
    <property type="entry name" value="FhaB/CdiA-like_TPS"/>
</dbReference>
<comment type="caution">
    <text evidence="3">The sequence shown here is derived from an EMBL/GenBank/DDBJ whole genome shotgun (WGS) entry which is preliminary data.</text>
</comment>
<feature type="region of interest" description="Disordered" evidence="1">
    <location>
        <begin position="742"/>
        <end position="781"/>
    </location>
</feature>
<dbReference type="InterPro" id="IPR011050">
    <property type="entry name" value="Pectin_lyase_fold/virulence"/>
</dbReference>
<dbReference type="InterPro" id="IPR012334">
    <property type="entry name" value="Pectin_lyas_fold"/>
</dbReference>
<feature type="domain" description="Filamentous haemagglutinin FhaB/tRNA nuclease CdiA-like TPS" evidence="2">
    <location>
        <begin position="81"/>
        <end position="192"/>
    </location>
</feature>
<dbReference type="InterPro" id="IPR024983">
    <property type="entry name" value="CHAT_dom"/>
</dbReference>
<name>A0A2H6LIH9_9NOSO</name>
<keyword evidence="4" id="KW-1185">Reference proteome</keyword>
<dbReference type="Proteomes" id="UP000236527">
    <property type="component" value="Unassembled WGS sequence"/>
</dbReference>
<dbReference type="SUPFAM" id="SSF51126">
    <property type="entry name" value="Pectin lyase-like"/>
    <property type="match status" value="1"/>
</dbReference>
<organism evidence="3 4">
    <name type="scientific">Nostoc cycadae WK-1</name>
    <dbReference type="NCBI Taxonomy" id="1861711"/>
    <lineage>
        <taxon>Bacteria</taxon>
        <taxon>Bacillati</taxon>
        <taxon>Cyanobacteriota</taxon>
        <taxon>Cyanophyceae</taxon>
        <taxon>Nostocales</taxon>
        <taxon>Nostocaceae</taxon>
        <taxon>Nostoc</taxon>
    </lineage>
</organism>
<dbReference type="NCBIfam" id="TIGR01901">
    <property type="entry name" value="adhes_NPXG"/>
    <property type="match status" value="1"/>
</dbReference>
<dbReference type="Pfam" id="PF12770">
    <property type="entry name" value="CHAT"/>
    <property type="match status" value="1"/>
</dbReference>
<accession>A0A2H6LIH9</accession>
<dbReference type="AlphaFoldDB" id="A0A2H6LIH9"/>
<protein>
    <submittedName>
        <fullName evidence="3">Filamentous hemagglutinin family outer membrane protein</fullName>
    </submittedName>
</protein>